<gene>
    <name evidence="1" type="ORF">KP004_06840</name>
</gene>
<keyword evidence="1" id="KW-0255">Endonuclease</keyword>
<organism evidence="1 2">
    <name type="scientific">Geomonas oryzisoli</name>
    <dbReference type="NCBI Taxonomy" id="2847992"/>
    <lineage>
        <taxon>Bacteria</taxon>
        <taxon>Pseudomonadati</taxon>
        <taxon>Thermodesulfobacteriota</taxon>
        <taxon>Desulfuromonadia</taxon>
        <taxon>Geobacterales</taxon>
        <taxon>Geobacteraceae</taxon>
        <taxon>Geomonas</taxon>
    </lineage>
</organism>
<keyword evidence="2" id="KW-1185">Reference proteome</keyword>
<dbReference type="GO" id="GO:0004519">
    <property type="term" value="F:endonuclease activity"/>
    <property type="evidence" value="ECO:0007669"/>
    <property type="project" value="UniProtKB-KW"/>
</dbReference>
<dbReference type="Proteomes" id="UP000683557">
    <property type="component" value="Chromosome"/>
</dbReference>
<evidence type="ECO:0000313" key="1">
    <source>
        <dbReference type="EMBL" id="QWV94888.1"/>
    </source>
</evidence>
<dbReference type="EMBL" id="CP076723">
    <property type="protein sequence ID" value="QWV94888.1"/>
    <property type="molecule type" value="Genomic_DNA"/>
</dbReference>
<accession>A0ABX8JAS2</accession>
<name>A0ABX8JAS2_9BACT</name>
<sequence>MDAFEVLVASIFERDGFWVRPSFKVELTKEEKCAIRRPSSPRWELDLIAYKAGTNELRIIECKSYLDSRGVGINAFIGSNEKLKSRFKIFNEQYLCEVVVQRLITQLLGTKSILADPKIIICLAVGKFSSDKDKIAVKELFNHKGWELLDNEWLCRRLKLIAKGSYQNEVLDVVAKILIRTKINRVI</sequence>
<dbReference type="RefSeq" id="WP_216801601.1">
    <property type="nucleotide sequence ID" value="NZ_CP076723.1"/>
</dbReference>
<reference evidence="1 2" key="1">
    <citation type="submission" date="2021-06" db="EMBL/GenBank/DDBJ databases">
        <title>Gemonas diversity in paddy soil.</title>
        <authorList>
            <person name="Liu G."/>
        </authorList>
    </citation>
    <scope>NUCLEOTIDE SEQUENCE [LARGE SCALE GENOMIC DNA]</scope>
    <source>
        <strain evidence="1 2">RG10</strain>
    </source>
</reference>
<proteinExistence type="predicted"/>
<protein>
    <submittedName>
        <fullName evidence="1">Restriction endonuclease</fullName>
    </submittedName>
</protein>
<evidence type="ECO:0000313" key="2">
    <source>
        <dbReference type="Proteomes" id="UP000683557"/>
    </source>
</evidence>
<keyword evidence="1" id="KW-0540">Nuclease</keyword>
<keyword evidence="1" id="KW-0378">Hydrolase</keyword>